<feature type="domain" description="DUF4332" evidence="1">
    <location>
        <begin position="23"/>
        <end position="143"/>
    </location>
</feature>
<reference evidence="2" key="1">
    <citation type="journal article" date="2020" name="mSystems">
        <title>Genome- and Community-Level Interaction Insights into Carbon Utilization and Element Cycling Functions of Hydrothermarchaeota in Hydrothermal Sediment.</title>
        <authorList>
            <person name="Zhou Z."/>
            <person name="Liu Y."/>
            <person name="Xu W."/>
            <person name="Pan J."/>
            <person name="Luo Z.H."/>
            <person name="Li M."/>
        </authorList>
    </citation>
    <scope>NUCLEOTIDE SEQUENCE [LARGE SCALE GENOMIC DNA]</scope>
    <source>
        <strain evidence="2">SpSt-418</strain>
    </source>
</reference>
<dbReference type="Pfam" id="PF14229">
    <property type="entry name" value="DUF4332"/>
    <property type="match status" value="1"/>
</dbReference>
<dbReference type="AlphaFoldDB" id="A0A7C3KHH9"/>
<name>A0A7C3KHH9_9CYAN</name>
<comment type="caution">
    <text evidence="2">The sequence shown here is derived from an EMBL/GenBank/DDBJ whole genome shotgun (WGS) entry which is preliminary data.</text>
</comment>
<accession>A0A7C3KHH9</accession>
<evidence type="ECO:0000313" key="2">
    <source>
        <dbReference type="EMBL" id="HFN00987.1"/>
    </source>
</evidence>
<organism evidence="2">
    <name type="scientific">Oscillatoriales cyanobacterium SpSt-418</name>
    <dbReference type="NCBI Taxonomy" id="2282169"/>
    <lineage>
        <taxon>Bacteria</taxon>
        <taxon>Bacillati</taxon>
        <taxon>Cyanobacteriota</taxon>
        <taxon>Cyanophyceae</taxon>
        <taxon>Oscillatoriophycideae</taxon>
        <taxon>Oscillatoriales</taxon>
    </lineage>
</organism>
<gene>
    <name evidence="2" type="ORF">ENR64_25180</name>
</gene>
<dbReference type="EMBL" id="DSRU01000358">
    <property type="protein sequence ID" value="HFN00987.1"/>
    <property type="molecule type" value="Genomic_DNA"/>
</dbReference>
<sequence length="151" mass="17010">MKSSPRTQKTLTSVNWPIEQLPGLKNDDLKTLNKHGISTTFELLRQTRTGSQKEALAVQLAVPVRTVSKWVAMADLARLPAVGCQYCGLLLHVGICSTAQLAKTPLHTLQRQMLRFQVQLFQRIELSPTLEQIALWIRQAQQLTTKQPVKQ</sequence>
<dbReference type="InterPro" id="IPR025567">
    <property type="entry name" value="DUF4332"/>
</dbReference>
<evidence type="ECO:0000259" key="1">
    <source>
        <dbReference type="Pfam" id="PF14229"/>
    </source>
</evidence>
<proteinExistence type="predicted"/>
<protein>
    <submittedName>
        <fullName evidence="2">DUF4332 domain-containing protein</fullName>
    </submittedName>
</protein>